<evidence type="ECO:0000259" key="8">
    <source>
        <dbReference type="Pfam" id="PF02470"/>
    </source>
</evidence>
<evidence type="ECO:0000256" key="7">
    <source>
        <dbReference type="SAM" id="Phobius"/>
    </source>
</evidence>
<dbReference type="Proteomes" id="UP000298631">
    <property type="component" value="Plasmid unnamed1"/>
</dbReference>
<dbReference type="EMBL" id="CP039965">
    <property type="protein sequence ID" value="QCO57208.1"/>
    <property type="molecule type" value="Genomic_DNA"/>
</dbReference>
<dbReference type="PANTHER" id="PTHR30462:SF2">
    <property type="entry name" value="INTERMEMBRANE TRANSPORT PROTEIN PQIB"/>
    <property type="match status" value="1"/>
</dbReference>
<feature type="domain" description="Mce/MlaD" evidence="8">
    <location>
        <begin position="303"/>
        <end position="386"/>
    </location>
</feature>
<name>A0A4P8EJP0_9RHOB</name>
<evidence type="ECO:0000256" key="6">
    <source>
        <dbReference type="ARBA" id="ARBA00023136"/>
    </source>
</evidence>
<dbReference type="OrthoDB" id="9806984at2"/>
<keyword evidence="2" id="KW-1003">Cell membrane</keyword>
<evidence type="ECO:0000256" key="5">
    <source>
        <dbReference type="ARBA" id="ARBA00022989"/>
    </source>
</evidence>
<keyword evidence="6 7" id="KW-0472">Membrane</keyword>
<feature type="transmembrane region" description="Helical" evidence="7">
    <location>
        <begin position="21"/>
        <end position="41"/>
    </location>
</feature>
<dbReference type="Pfam" id="PF02470">
    <property type="entry name" value="MlaD"/>
    <property type="match status" value="3"/>
</dbReference>
<dbReference type="PANTHER" id="PTHR30462">
    <property type="entry name" value="INTERMEMBRANE TRANSPORT PROTEIN PQIB-RELATED"/>
    <property type="match status" value="1"/>
</dbReference>
<evidence type="ECO:0000313" key="9">
    <source>
        <dbReference type="EMBL" id="QCO57208.1"/>
    </source>
</evidence>
<dbReference type="AlphaFoldDB" id="A0A4P8EJP0"/>
<evidence type="ECO:0000256" key="3">
    <source>
        <dbReference type="ARBA" id="ARBA00022519"/>
    </source>
</evidence>
<keyword evidence="9" id="KW-0614">Plasmid</keyword>
<keyword evidence="3" id="KW-0997">Cell inner membrane</keyword>
<keyword evidence="10" id="KW-1185">Reference proteome</keyword>
<keyword evidence="5 7" id="KW-1133">Transmembrane helix</keyword>
<comment type="subcellular location">
    <subcellularLocation>
        <location evidence="1">Cell inner membrane</location>
    </subcellularLocation>
</comment>
<keyword evidence="4 7" id="KW-0812">Transmembrane</keyword>
<reference evidence="9 10" key="1">
    <citation type="submission" date="2019-05" db="EMBL/GenBank/DDBJ databases">
        <title>Pseudorhodobacter turbinis sp. nov., isolated from the gut of the Korean turban shell.</title>
        <authorList>
            <person name="Jeong Y.-S."/>
            <person name="Kang W.-R."/>
            <person name="Bae J.-W."/>
        </authorList>
    </citation>
    <scope>NUCLEOTIDE SEQUENCE [LARGE SCALE GENOMIC DNA]</scope>
    <source>
        <strain evidence="9 10">S12M18</strain>
        <plasmid evidence="9 10">unnamed1</plasmid>
    </source>
</reference>
<feature type="domain" description="Mce/MlaD" evidence="8">
    <location>
        <begin position="164"/>
        <end position="224"/>
    </location>
</feature>
<proteinExistence type="predicted"/>
<evidence type="ECO:0000256" key="1">
    <source>
        <dbReference type="ARBA" id="ARBA00004533"/>
    </source>
</evidence>
<dbReference type="InterPro" id="IPR003399">
    <property type="entry name" value="Mce/MlaD"/>
</dbReference>
<dbReference type="InterPro" id="IPR051800">
    <property type="entry name" value="PqiA-PqiB_transport"/>
</dbReference>
<dbReference type="GO" id="GO:0005886">
    <property type="term" value="C:plasma membrane"/>
    <property type="evidence" value="ECO:0007669"/>
    <property type="project" value="UniProtKB-SubCell"/>
</dbReference>
<evidence type="ECO:0000256" key="2">
    <source>
        <dbReference type="ARBA" id="ARBA00022475"/>
    </source>
</evidence>
<dbReference type="RefSeq" id="WP_137195012.1">
    <property type="nucleotide sequence ID" value="NZ_CP039965.1"/>
</dbReference>
<dbReference type="KEGG" id="pseb:EOK75_15715"/>
<accession>A0A4P8EJP0</accession>
<evidence type="ECO:0000313" key="10">
    <source>
        <dbReference type="Proteomes" id="UP000298631"/>
    </source>
</evidence>
<sequence>MTLPDVPEMDVSPAKRSPWRNLSLVWLVPVLALMVSLGVAWQSYSNKGSLITIVFQDAAGITPKDTTIRYRDVIIGAVEEVNFSADMSKVIVAARIDKDVAATFSPDTLFWVVRPEVSARGISGLSTVLSGVYIDSAWIPTTSSDAREFKGLSETPLIRPGHEGTRIKIRSKNGTSLTAGAPVFFRGMEVGRLDTPRLSETADSTDVEAFINAPYDKFLNTNSRFWNMAGFSVTLGPSGLDLNVASLGSLLTGGIAFENMVTGGAPISDDTIIRLFANETAARDSVFTQLSANSVKMSVVFRESISGLTSGAPVEFRGLRIGQVSGIGAFIVKTDAGSAVNMRAVISIDPQALGLDADADAETTQAFIAKLVAEGVRARLSTTSIFSAALKVELADIDNADPAELGQDGDGTPIIPSVISDLPDFTATAEGVLQRINNLPIEDVMNQTISLMASIEAIATSQSTQLAPDAILGLIGDARELIGKEDTQAIPAELRGVIADLRSIVSELKERGAVDQLSSALTSFDKASADIAAASGDLPQLIADLRSIATKVNELKAEELIAAVTRVMDSTDALIGAEGVKDIPPALASALTEIQASLRELREGGAVENTNATLASAREAADAVAQAARDFPDVTAQLDQLASKADALLSAYGDRSTFNSETLDLLRELKAAAKSVSQLARTIERNPNSLILGR</sequence>
<evidence type="ECO:0000256" key="4">
    <source>
        <dbReference type="ARBA" id="ARBA00022692"/>
    </source>
</evidence>
<geneLocation type="plasmid" evidence="9 10">
    <name>unnamed1</name>
</geneLocation>
<gene>
    <name evidence="9" type="ORF">EOK75_15715</name>
</gene>
<protein>
    <submittedName>
        <fullName evidence="9">MCE family protein</fullName>
    </submittedName>
</protein>
<feature type="domain" description="Mce/MlaD" evidence="8">
    <location>
        <begin position="48"/>
        <end position="135"/>
    </location>
</feature>
<organism evidence="9 10">
    <name type="scientific">Pseudorhodobacter turbinis</name>
    <dbReference type="NCBI Taxonomy" id="2500533"/>
    <lineage>
        <taxon>Bacteria</taxon>
        <taxon>Pseudomonadati</taxon>
        <taxon>Pseudomonadota</taxon>
        <taxon>Alphaproteobacteria</taxon>
        <taxon>Rhodobacterales</taxon>
        <taxon>Paracoccaceae</taxon>
        <taxon>Pseudorhodobacter</taxon>
    </lineage>
</organism>